<name>A0A377D803_ECOLX</name>
<dbReference type="Proteomes" id="UP000254174">
    <property type="component" value="Unassembled WGS sequence"/>
</dbReference>
<proteinExistence type="predicted"/>
<accession>A0A377D803</accession>
<evidence type="ECO:0000313" key="2">
    <source>
        <dbReference type="Proteomes" id="UP000254174"/>
    </source>
</evidence>
<organism evidence="1 2">
    <name type="scientific">Escherichia coli</name>
    <dbReference type="NCBI Taxonomy" id="562"/>
    <lineage>
        <taxon>Bacteria</taxon>
        <taxon>Pseudomonadati</taxon>
        <taxon>Pseudomonadota</taxon>
        <taxon>Gammaproteobacteria</taxon>
        <taxon>Enterobacterales</taxon>
        <taxon>Enterobacteriaceae</taxon>
        <taxon>Escherichia</taxon>
    </lineage>
</organism>
<dbReference type="EMBL" id="UGFC01000006">
    <property type="protein sequence ID" value="STM17121.1"/>
    <property type="molecule type" value="Genomic_DNA"/>
</dbReference>
<dbReference type="InterPro" id="IPR042099">
    <property type="entry name" value="ANL_N_sf"/>
</dbReference>
<evidence type="ECO:0000313" key="1">
    <source>
        <dbReference type="EMBL" id="STM17121.1"/>
    </source>
</evidence>
<gene>
    <name evidence="1" type="ORF">NCTC7922_03561</name>
</gene>
<dbReference type="AlphaFoldDB" id="A0A377D803"/>
<protein>
    <submittedName>
        <fullName evidence="1">AMP-binding protein</fullName>
    </submittedName>
</protein>
<sequence>MSNKIFTHSLPMRYADFPTLVDALDYAALSSAGMNFYDRRCQLEDQLEYQTLKARAEAGAKRLLSLNLKKGDRVALIAETSSGFVEAFFPASMPA</sequence>
<reference evidence="1 2" key="1">
    <citation type="submission" date="2018-06" db="EMBL/GenBank/DDBJ databases">
        <authorList>
            <consortium name="Pathogen Informatics"/>
            <person name="Doyle S."/>
        </authorList>
    </citation>
    <scope>NUCLEOTIDE SEQUENCE [LARGE SCALE GENOMIC DNA]</scope>
    <source>
        <strain evidence="1 2">NCTC7922</strain>
    </source>
</reference>
<dbReference type="SUPFAM" id="SSF56801">
    <property type="entry name" value="Acetyl-CoA synthetase-like"/>
    <property type="match status" value="1"/>
</dbReference>
<dbReference type="Gene3D" id="3.40.50.12780">
    <property type="entry name" value="N-terminal domain of ligase-like"/>
    <property type="match status" value="1"/>
</dbReference>